<evidence type="ECO:0000313" key="9">
    <source>
        <dbReference type="Proteomes" id="UP001319180"/>
    </source>
</evidence>
<dbReference type="GO" id="GO:0000160">
    <property type="term" value="P:phosphorelay signal transduction system"/>
    <property type="evidence" value="ECO:0007669"/>
    <property type="project" value="InterPro"/>
</dbReference>
<dbReference type="CDD" id="cd06170">
    <property type="entry name" value="LuxR_C_like"/>
    <property type="match status" value="1"/>
</dbReference>
<gene>
    <name evidence="8" type="ORF">KK078_23390</name>
</gene>
<dbReference type="SMART" id="SM00448">
    <property type="entry name" value="REC"/>
    <property type="match status" value="1"/>
</dbReference>
<evidence type="ECO:0000256" key="1">
    <source>
        <dbReference type="ARBA" id="ARBA00022553"/>
    </source>
</evidence>
<evidence type="ECO:0000259" key="7">
    <source>
        <dbReference type="PROSITE" id="PS50110"/>
    </source>
</evidence>
<reference evidence="8 9" key="1">
    <citation type="submission" date="2021-05" db="EMBL/GenBank/DDBJ databases">
        <title>A Polyphasic approach of four new species of the genus Ohtaekwangia: Ohtaekwangia histidinii sp. nov., Ohtaekwangia cretensis sp. nov., Ohtaekwangia indiensis sp. nov., Ohtaekwangia reichenbachii sp. nov. from diverse environment.</title>
        <authorList>
            <person name="Octaviana S."/>
        </authorList>
    </citation>
    <scope>NUCLEOTIDE SEQUENCE [LARGE SCALE GENOMIC DNA]</scope>
    <source>
        <strain evidence="8 9">PWU37</strain>
    </source>
</reference>
<evidence type="ECO:0000313" key="8">
    <source>
        <dbReference type="EMBL" id="MBT1689527.1"/>
    </source>
</evidence>
<dbReference type="PRINTS" id="PR00038">
    <property type="entry name" value="HTHLUXR"/>
</dbReference>
<evidence type="ECO:0000256" key="3">
    <source>
        <dbReference type="ARBA" id="ARBA00023125"/>
    </source>
</evidence>
<dbReference type="RefSeq" id="WP_254092750.1">
    <property type="nucleotide sequence ID" value="NZ_JAHESC010000043.1"/>
</dbReference>
<dbReference type="Gene3D" id="3.40.50.2300">
    <property type="match status" value="1"/>
</dbReference>
<keyword evidence="3" id="KW-0238">DNA-binding</keyword>
<dbReference type="EMBL" id="JAHESC010000043">
    <property type="protein sequence ID" value="MBT1689527.1"/>
    <property type="molecule type" value="Genomic_DNA"/>
</dbReference>
<feature type="modified residue" description="4-aspartylphosphate" evidence="5">
    <location>
        <position position="56"/>
    </location>
</feature>
<evidence type="ECO:0000256" key="2">
    <source>
        <dbReference type="ARBA" id="ARBA00023015"/>
    </source>
</evidence>
<proteinExistence type="predicted"/>
<organism evidence="8 9">
    <name type="scientific">Dawidia soli</name>
    <dbReference type="NCBI Taxonomy" id="2782352"/>
    <lineage>
        <taxon>Bacteria</taxon>
        <taxon>Pseudomonadati</taxon>
        <taxon>Bacteroidota</taxon>
        <taxon>Cytophagia</taxon>
        <taxon>Cytophagales</taxon>
        <taxon>Chryseotaleaceae</taxon>
        <taxon>Dawidia</taxon>
    </lineage>
</organism>
<dbReference type="AlphaFoldDB" id="A0AAP2GFI0"/>
<dbReference type="Pfam" id="PF00196">
    <property type="entry name" value="GerE"/>
    <property type="match status" value="1"/>
</dbReference>
<keyword evidence="4" id="KW-0804">Transcription</keyword>
<comment type="caution">
    <text evidence="8">The sequence shown here is derived from an EMBL/GenBank/DDBJ whole genome shotgun (WGS) entry which is preliminary data.</text>
</comment>
<dbReference type="InterPro" id="IPR039420">
    <property type="entry name" value="WalR-like"/>
</dbReference>
<protein>
    <submittedName>
        <fullName evidence="8">Response regulator transcription factor</fullName>
    </submittedName>
</protein>
<feature type="domain" description="HTH luxR-type" evidence="6">
    <location>
        <begin position="148"/>
        <end position="213"/>
    </location>
</feature>
<evidence type="ECO:0000256" key="4">
    <source>
        <dbReference type="ARBA" id="ARBA00023163"/>
    </source>
</evidence>
<dbReference type="PROSITE" id="PS50110">
    <property type="entry name" value="RESPONSE_REGULATORY"/>
    <property type="match status" value="1"/>
</dbReference>
<dbReference type="SMART" id="SM00421">
    <property type="entry name" value="HTH_LUXR"/>
    <property type="match status" value="1"/>
</dbReference>
<dbReference type="GO" id="GO:0006355">
    <property type="term" value="P:regulation of DNA-templated transcription"/>
    <property type="evidence" value="ECO:0007669"/>
    <property type="project" value="InterPro"/>
</dbReference>
<keyword evidence="2" id="KW-0805">Transcription regulation</keyword>
<dbReference type="Pfam" id="PF00072">
    <property type="entry name" value="Response_reg"/>
    <property type="match status" value="1"/>
</dbReference>
<dbReference type="InterPro" id="IPR011006">
    <property type="entry name" value="CheY-like_superfamily"/>
</dbReference>
<keyword evidence="1 5" id="KW-0597">Phosphoprotein</keyword>
<evidence type="ECO:0000259" key="6">
    <source>
        <dbReference type="PROSITE" id="PS50043"/>
    </source>
</evidence>
<dbReference type="SUPFAM" id="SSF52172">
    <property type="entry name" value="CheY-like"/>
    <property type="match status" value="1"/>
</dbReference>
<dbReference type="InterPro" id="IPR058245">
    <property type="entry name" value="NreC/VraR/RcsB-like_REC"/>
</dbReference>
<accession>A0AAP2GFI0</accession>
<dbReference type="GO" id="GO:0003677">
    <property type="term" value="F:DNA binding"/>
    <property type="evidence" value="ECO:0007669"/>
    <property type="project" value="UniProtKB-KW"/>
</dbReference>
<sequence>MHRYKILIADDHAMVRDGVKNLVRQSKEYVVIGEASNGRQAIEQFETLAPDLLILDISMPELNGMEVAREVLNKNPLANIIILSMYDDEEYVSRCLEIGVKGYVVKNESGSELEYAIRSVLQGKNYFSRQAQDVIFKKYSHAVTKKKQREELIRLTPREVEIIRLIAEGLTSQQMADKLFISPRTVETHRANLMKKVGVKNAIELVKKVQQLELI</sequence>
<feature type="domain" description="Response regulatory" evidence="7">
    <location>
        <begin position="5"/>
        <end position="121"/>
    </location>
</feature>
<evidence type="ECO:0000256" key="5">
    <source>
        <dbReference type="PROSITE-ProRule" id="PRU00169"/>
    </source>
</evidence>
<dbReference type="InterPro" id="IPR000792">
    <property type="entry name" value="Tscrpt_reg_LuxR_C"/>
</dbReference>
<name>A0AAP2GFI0_9BACT</name>
<dbReference type="Proteomes" id="UP001319180">
    <property type="component" value="Unassembled WGS sequence"/>
</dbReference>
<dbReference type="PANTHER" id="PTHR43214:SF41">
    <property type="entry name" value="NITRATE_NITRITE RESPONSE REGULATOR PROTEIN NARP"/>
    <property type="match status" value="1"/>
</dbReference>
<dbReference type="CDD" id="cd17535">
    <property type="entry name" value="REC_NarL-like"/>
    <property type="match status" value="1"/>
</dbReference>
<keyword evidence="9" id="KW-1185">Reference proteome</keyword>
<dbReference type="InterPro" id="IPR001789">
    <property type="entry name" value="Sig_transdc_resp-reg_receiver"/>
</dbReference>
<dbReference type="PROSITE" id="PS50043">
    <property type="entry name" value="HTH_LUXR_2"/>
    <property type="match status" value="1"/>
</dbReference>
<dbReference type="PANTHER" id="PTHR43214">
    <property type="entry name" value="TWO-COMPONENT RESPONSE REGULATOR"/>
    <property type="match status" value="1"/>
</dbReference>